<dbReference type="PANTHER" id="PTHR11857:SF43">
    <property type="entry name" value="GEO07291P1-RELATED"/>
    <property type="match status" value="1"/>
</dbReference>
<evidence type="ECO:0000256" key="5">
    <source>
        <dbReference type="SAM" id="Phobius"/>
    </source>
</evidence>
<dbReference type="Pfam" id="PF01395">
    <property type="entry name" value="PBP_GOBP"/>
    <property type="match status" value="1"/>
</dbReference>
<dbReference type="InterPro" id="IPR036728">
    <property type="entry name" value="PBP_GOBP_sf"/>
</dbReference>
<gene>
    <name evidence="7" type="ORF">CLODIP_2_CD13283</name>
</gene>
<comment type="similarity">
    <text evidence="2">Belongs to the PBP/GOBP family.</text>
</comment>
<name>A0A8S1CQQ1_9INSE</name>
<evidence type="ECO:0000313" key="8">
    <source>
        <dbReference type="Proteomes" id="UP000494165"/>
    </source>
</evidence>
<accession>A0A8S1CQQ1</accession>
<organism evidence="7 8">
    <name type="scientific">Cloeon dipterum</name>
    <dbReference type="NCBI Taxonomy" id="197152"/>
    <lineage>
        <taxon>Eukaryota</taxon>
        <taxon>Metazoa</taxon>
        <taxon>Ecdysozoa</taxon>
        <taxon>Arthropoda</taxon>
        <taxon>Hexapoda</taxon>
        <taxon>Insecta</taxon>
        <taxon>Pterygota</taxon>
        <taxon>Palaeoptera</taxon>
        <taxon>Ephemeroptera</taxon>
        <taxon>Pisciforma</taxon>
        <taxon>Baetidae</taxon>
        <taxon>Cloeon</taxon>
    </lineage>
</organism>
<comment type="subcellular location">
    <subcellularLocation>
        <location evidence="1">Secreted</location>
    </subcellularLocation>
</comment>
<dbReference type="InterPro" id="IPR006170">
    <property type="entry name" value="PBP/GOBP"/>
</dbReference>
<keyword evidence="3" id="KW-0964">Secreted</keyword>
<evidence type="ECO:0000256" key="6">
    <source>
        <dbReference type="SAM" id="SignalP"/>
    </source>
</evidence>
<evidence type="ECO:0000256" key="3">
    <source>
        <dbReference type="ARBA" id="ARBA00022525"/>
    </source>
</evidence>
<keyword evidence="4 6" id="KW-0732">Signal</keyword>
<dbReference type="OrthoDB" id="8194670at2759"/>
<dbReference type="SMART" id="SM00708">
    <property type="entry name" value="PhBP"/>
    <property type="match status" value="1"/>
</dbReference>
<keyword evidence="8" id="KW-1185">Reference proteome</keyword>
<dbReference type="CDD" id="cd23992">
    <property type="entry name" value="PBP_GOBP"/>
    <property type="match status" value="2"/>
</dbReference>
<proteinExistence type="inferred from homology"/>
<keyword evidence="5" id="KW-0472">Membrane</keyword>
<sequence length="271" mass="31045">MRFAVVILVVLSVASLTWAQTAPGNWFDVFSRNEKLCRKENNISDTDKIEELTNNSKTKYKCYVKCQYLKNIGEPIINKDNFINKVMKMFTDMNAAVIKKRGQSMVDQHRTIIKQCYPKNPQNDYRQITTFVFHVNRMRTFAFAAVVCMTLVVASAVIPTERKEKSEKLRGECREEHSVTKEELQILKDKSATYPEKVQCYLKCVGEKYGLYVDGKLSDEKVESELRAENPTKAESLIEHYGHCKSESGANDCETAAKIYSCIVNHTDGQH</sequence>
<dbReference type="PANTHER" id="PTHR11857">
    <property type="entry name" value="ODORANT BINDING PROTEIN-RELATED"/>
    <property type="match status" value="1"/>
</dbReference>
<feature type="chain" id="PRO_5035808630" evidence="6">
    <location>
        <begin position="20"/>
        <end position="271"/>
    </location>
</feature>
<evidence type="ECO:0000256" key="2">
    <source>
        <dbReference type="ARBA" id="ARBA00008098"/>
    </source>
</evidence>
<feature type="signal peptide" evidence="6">
    <location>
        <begin position="1"/>
        <end position="19"/>
    </location>
</feature>
<reference evidence="7 8" key="1">
    <citation type="submission" date="2020-04" db="EMBL/GenBank/DDBJ databases">
        <authorList>
            <person name="Alioto T."/>
            <person name="Alioto T."/>
            <person name="Gomez Garrido J."/>
        </authorList>
    </citation>
    <scope>NUCLEOTIDE SEQUENCE [LARGE SCALE GENOMIC DNA]</scope>
</reference>
<evidence type="ECO:0000313" key="7">
    <source>
        <dbReference type="EMBL" id="CAB3372269.1"/>
    </source>
</evidence>
<protein>
    <submittedName>
        <fullName evidence="7">Uncharacterized protein</fullName>
    </submittedName>
</protein>
<dbReference type="AlphaFoldDB" id="A0A8S1CQQ1"/>
<dbReference type="GO" id="GO:0005615">
    <property type="term" value="C:extracellular space"/>
    <property type="evidence" value="ECO:0007669"/>
    <property type="project" value="TreeGrafter"/>
</dbReference>
<dbReference type="GO" id="GO:0007608">
    <property type="term" value="P:sensory perception of smell"/>
    <property type="evidence" value="ECO:0007669"/>
    <property type="project" value="TreeGrafter"/>
</dbReference>
<comment type="caution">
    <text evidence="7">The sequence shown here is derived from an EMBL/GenBank/DDBJ whole genome shotgun (WGS) entry which is preliminary data.</text>
</comment>
<dbReference type="GO" id="GO:0005549">
    <property type="term" value="F:odorant binding"/>
    <property type="evidence" value="ECO:0007669"/>
    <property type="project" value="InterPro"/>
</dbReference>
<evidence type="ECO:0000256" key="4">
    <source>
        <dbReference type="ARBA" id="ARBA00022729"/>
    </source>
</evidence>
<feature type="transmembrane region" description="Helical" evidence="5">
    <location>
        <begin position="141"/>
        <end position="160"/>
    </location>
</feature>
<dbReference type="SUPFAM" id="SSF47565">
    <property type="entry name" value="Insect pheromone/odorant-binding proteins"/>
    <property type="match status" value="2"/>
</dbReference>
<dbReference type="Gene3D" id="1.10.238.20">
    <property type="entry name" value="Pheromone/general odorant binding protein domain"/>
    <property type="match status" value="1"/>
</dbReference>
<evidence type="ECO:0000256" key="1">
    <source>
        <dbReference type="ARBA" id="ARBA00004613"/>
    </source>
</evidence>
<dbReference type="EMBL" id="CADEPI010000071">
    <property type="protein sequence ID" value="CAB3372269.1"/>
    <property type="molecule type" value="Genomic_DNA"/>
</dbReference>
<keyword evidence="5" id="KW-0812">Transmembrane</keyword>
<dbReference type="Proteomes" id="UP000494165">
    <property type="component" value="Unassembled WGS sequence"/>
</dbReference>
<keyword evidence="5" id="KW-1133">Transmembrane helix</keyword>